<dbReference type="AlphaFoldDB" id="A0A9X1ILS3"/>
<keyword evidence="1" id="KW-1133">Transmembrane helix</keyword>
<sequence>MNKINHKAVLLVFVLQLIIGAVWYISLPASLSPTSSLGDGLNPPSFIVAGLFAGSALAYVFFIAWLLARMRGGSSLGGFFLVIGVWLFVVLPNYIFIGVHLNISESDTLYLVSYGGISTLVTAIILPIWPSSRLIFKT</sequence>
<reference evidence="2" key="1">
    <citation type="submission" date="2021-10" db="EMBL/GenBank/DDBJ databases">
        <title>Marinomonas pontica sp. nov., isolated from the Black Sea.</title>
        <authorList>
            <person name="Zhao L.-H."/>
            <person name="Xue J.-H."/>
        </authorList>
    </citation>
    <scope>NUCLEOTIDE SEQUENCE</scope>
    <source>
        <strain evidence="2">E8</strain>
    </source>
</reference>
<organism evidence="2 3">
    <name type="scientific">Marinomonas algarum</name>
    <dbReference type="NCBI Taxonomy" id="2883105"/>
    <lineage>
        <taxon>Bacteria</taxon>
        <taxon>Pseudomonadati</taxon>
        <taxon>Pseudomonadota</taxon>
        <taxon>Gammaproteobacteria</taxon>
        <taxon>Oceanospirillales</taxon>
        <taxon>Oceanospirillaceae</taxon>
        <taxon>Marinomonas</taxon>
    </lineage>
</organism>
<dbReference type="EMBL" id="JAJATW010000008">
    <property type="protein sequence ID" value="MCB5161602.1"/>
    <property type="molecule type" value="Genomic_DNA"/>
</dbReference>
<dbReference type="RefSeq" id="WP_226753977.1">
    <property type="nucleotide sequence ID" value="NZ_JAJATW010000008.1"/>
</dbReference>
<dbReference type="Proteomes" id="UP001139095">
    <property type="component" value="Unassembled WGS sequence"/>
</dbReference>
<feature type="transmembrane region" description="Helical" evidence="1">
    <location>
        <begin position="109"/>
        <end position="129"/>
    </location>
</feature>
<feature type="transmembrane region" description="Helical" evidence="1">
    <location>
        <begin position="46"/>
        <end position="67"/>
    </location>
</feature>
<accession>A0A9X1ILS3</accession>
<keyword evidence="3" id="KW-1185">Reference proteome</keyword>
<keyword evidence="1" id="KW-0472">Membrane</keyword>
<comment type="caution">
    <text evidence="2">The sequence shown here is derived from an EMBL/GenBank/DDBJ whole genome shotgun (WGS) entry which is preliminary data.</text>
</comment>
<evidence type="ECO:0000313" key="3">
    <source>
        <dbReference type="Proteomes" id="UP001139095"/>
    </source>
</evidence>
<gene>
    <name evidence="2" type="ORF">LG368_06770</name>
</gene>
<evidence type="ECO:0000313" key="2">
    <source>
        <dbReference type="EMBL" id="MCB5161602.1"/>
    </source>
</evidence>
<feature type="transmembrane region" description="Helical" evidence="1">
    <location>
        <begin position="7"/>
        <end position="26"/>
    </location>
</feature>
<proteinExistence type="predicted"/>
<keyword evidence="1" id="KW-0812">Transmembrane</keyword>
<feature type="transmembrane region" description="Helical" evidence="1">
    <location>
        <begin position="79"/>
        <end position="103"/>
    </location>
</feature>
<protein>
    <submittedName>
        <fullName evidence="2">Uncharacterized protein</fullName>
    </submittedName>
</protein>
<name>A0A9X1ILS3_9GAMM</name>
<evidence type="ECO:0000256" key="1">
    <source>
        <dbReference type="SAM" id="Phobius"/>
    </source>
</evidence>